<keyword evidence="1" id="KW-0812">Transmembrane</keyword>
<dbReference type="AlphaFoldDB" id="A0A0M9DIP1"/>
<dbReference type="OrthoDB" id="2732521at2"/>
<gene>
    <name evidence="2" type="ORF">ADM90_11305</name>
</gene>
<keyword evidence="1" id="KW-0472">Membrane</keyword>
<feature type="transmembrane region" description="Helical" evidence="1">
    <location>
        <begin position="148"/>
        <end position="171"/>
    </location>
</feature>
<feature type="transmembrane region" description="Helical" evidence="1">
    <location>
        <begin position="21"/>
        <end position="43"/>
    </location>
</feature>
<evidence type="ECO:0000313" key="2">
    <source>
        <dbReference type="EMBL" id="KOY82218.1"/>
    </source>
</evidence>
<dbReference type="Proteomes" id="UP000037977">
    <property type="component" value="Unassembled WGS sequence"/>
</dbReference>
<reference evidence="2 3" key="1">
    <citation type="submission" date="2015-07" db="EMBL/GenBank/DDBJ databases">
        <title>Genome sequencing project for genomic taxonomy and phylogenomics of Bacillus-like bacteria.</title>
        <authorList>
            <person name="Liu B."/>
            <person name="Wang J."/>
            <person name="Zhu Y."/>
            <person name="Liu G."/>
            <person name="Chen Q."/>
            <person name="Chen Z."/>
            <person name="Che J."/>
            <person name="Ge C."/>
            <person name="Shi H."/>
            <person name="Pan Z."/>
            <person name="Liu X."/>
        </authorList>
    </citation>
    <scope>NUCLEOTIDE SEQUENCE [LARGE SCALE GENOMIC DNA]</scope>
    <source>
        <strain evidence="2 3">DSM 54</strain>
    </source>
</reference>
<dbReference type="PATRIC" id="fig|33935.3.peg.4173"/>
<accession>A0A0M9DIP1</accession>
<feature type="transmembrane region" description="Helical" evidence="1">
    <location>
        <begin position="178"/>
        <end position="198"/>
    </location>
</feature>
<dbReference type="RefSeq" id="WP_053995118.1">
    <property type="nucleotide sequence ID" value="NZ_CP065643.1"/>
</dbReference>
<name>A0A0M9DIP1_9BACI</name>
<comment type="caution">
    <text evidence="2">The sequence shown here is derived from an EMBL/GenBank/DDBJ whole genome shotgun (WGS) entry which is preliminary data.</text>
</comment>
<sequence length="242" mass="26923">MQSLTKLSPILIIKKQVKWKAKLYISALSSLVILQIIFTLLFFNHGNASEGYGRGNVNVQFFIYSLDVYVMVAMLWAFITGLLFSTKAYRRDDLAIISSQASSAIATILVVILYSMIAVMIIAASYYIQLIGLFLRQKDAFIIDQLIISPSILLVCFGSICLFGAVGLLVGYCFQGPIIVKLATILFFIVSLFVLIVYPEFINLQSFILLSNLKISICCFLLAILCFGLTIWIAHQSEVSAL</sequence>
<dbReference type="STRING" id="33935.ADM90_11305"/>
<evidence type="ECO:0000313" key="3">
    <source>
        <dbReference type="Proteomes" id="UP000037977"/>
    </source>
</evidence>
<protein>
    <submittedName>
        <fullName evidence="2">Uncharacterized protein</fullName>
    </submittedName>
</protein>
<keyword evidence="1" id="KW-1133">Transmembrane helix</keyword>
<feature type="transmembrane region" description="Helical" evidence="1">
    <location>
        <begin position="105"/>
        <end position="128"/>
    </location>
</feature>
<feature type="transmembrane region" description="Helical" evidence="1">
    <location>
        <begin position="213"/>
        <end position="234"/>
    </location>
</feature>
<keyword evidence="3" id="KW-1185">Reference proteome</keyword>
<feature type="transmembrane region" description="Helical" evidence="1">
    <location>
        <begin position="63"/>
        <end position="84"/>
    </location>
</feature>
<proteinExistence type="predicted"/>
<dbReference type="EMBL" id="LGCI01000006">
    <property type="protein sequence ID" value="KOY82218.1"/>
    <property type="molecule type" value="Genomic_DNA"/>
</dbReference>
<evidence type="ECO:0000256" key="1">
    <source>
        <dbReference type="SAM" id="Phobius"/>
    </source>
</evidence>
<organism evidence="2 3">
    <name type="scientific">Lysinibacillus macroides</name>
    <dbReference type="NCBI Taxonomy" id="33935"/>
    <lineage>
        <taxon>Bacteria</taxon>
        <taxon>Bacillati</taxon>
        <taxon>Bacillota</taxon>
        <taxon>Bacilli</taxon>
        <taxon>Bacillales</taxon>
        <taxon>Bacillaceae</taxon>
        <taxon>Lysinibacillus</taxon>
    </lineage>
</organism>